<comment type="catalytic activity">
    <reaction evidence="9">
        <text>L-aspartate(in) + succinate(out) = L-aspartate(out) + succinate(in)</text>
        <dbReference type="Rhea" id="RHEA:29343"/>
        <dbReference type="ChEBI" id="CHEBI:29991"/>
        <dbReference type="ChEBI" id="CHEBI:30031"/>
    </reaction>
    <physiologicalReaction direction="right-to-left" evidence="9">
        <dbReference type="Rhea" id="RHEA:29345"/>
    </physiologicalReaction>
</comment>
<evidence type="ECO:0000313" key="15">
    <source>
        <dbReference type="EMBL" id="QQO61938.1"/>
    </source>
</evidence>
<dbReference type="NCBIfam" id="TIGR00770">
    <property type="entry name" value="Dcu"/>
    <property type="match status" value="1"/>
</dbReference>
<keyword evidence="6 14" id="KW-0812">Transmembrane</keyword>
<dbReference type="PIRSF" id="PIRSF004539">
    <property type="entry name" value="C4-dicrbxl_trns"/>
    <property type="match status" value="1"/>
</dbReference>
<evidence type="ECO:0000256" key="13">
    <source>
        <dbReference type="PIRNR" id="PIRNR004539"/>
    </source>
</evidence>
<evidence type="ECO:0000256" key="12">
    <source>
        <dbReference type="ARBA" id="ARBA00036117"/>
    </source>
</evidence>
<evidence type="ECO:0000256" key="14">
    <source>
        <dbReference type="SAM" id="Phobius"/>
    </source>
</evidence>
<evidence type="ECO:0000256" key="8">
    <source>
        <dbReference type="ARBA" id="ARBA00023136"/>
    </source>
</evidence>
<keyword evidence="5 13" id="KW-0997">Cell inner membrane</keyword>
<gene>
    <name evidence="15" type="ORF">JI723_17105</name>
</gene>
<comment type="function">
    <text evidence="13">Responsible for the transport of C4-dicarboxylates.</text>
</comment>
<evidence type="ECO:0000256" key="11">
    <source>
        <dbReference type="ARBA" id="ARBA00034287"/>
    </source>
</evidence>
<sequence length="440" mass="46481">MLAVEFIIVLLAIFLGARLGGIGIGFAGGLGVLVLAAIGVKPGTIPFDVISIIMAVIAAISAMQIAGGLDYLVAQTEKLLRRNPKYITILAPIVTYFLTLFAGTGNISLATLPVIAEVAKEQGVKPCRPLSTAVVSAQIGITASPISAAVVYMASVMENPAMVGAGNTVSYITLLAILLPATFLAIILMSFIISWTFNSKLSDDPVYQKRLAEGLVELRGSQVKDIKPGAKSSVLLFLLGVICVVIYAIVNSPSLGLVQTPLMNTTNAILIIMLSVATLITVFCRVSTDSILNSSTFKAGMSACICILGVAWLGDTFVQHNIDWIKETAGDLIHEHSWMLAVIFFFCSALLYSQAATAKALMPMALALHVSPLTAIASFSAVSGLFILPTYPTLVAAVQMDDTGTTRIGRFVFNHPFFIPGTIAVILSVTFGFLFGGMIL</sequence>
<feature type="transmembrane region" description="Helical" evidence="14">
    <location>
        <begin position="262"/>
        <end position="284"/>
    </location>
</feature>
<feature type="transmembrane region" description="Helical" evidence="14">
    <location>
        <begin position="417"/>
        <end position="439"/>
    </location>
</feature>
<comment type="subcellular location">
    <subcellularLocation>
        <location evidence="1 13">Cell inner membrane</location>
        <topology evidence="1 13">Multi-pass membrane protein</topology>
    </subcellularLocation>
</comment>
<feature type="transmembrane region" description="Helical" evidence="14">
    <location>
        <begin position="86"/>
        <end position="112"/>
    </location>
</feature>
<keyword evidence="3 13" id="KW-0813">Transport</keyword>
<keyword evidence="8 13" id="KW-0472">Membrane</keyword>
<keyword evidence="7 14" id="KW-1133">Transmembrane helix</keyword>
<feature type="transmembrane region" description="Helical" evidence="14">
    <location>
        <begin position="169"/>
        <end position="193"/>
    </location>
</feature>
<feature type="transmembrane region" description="Helical" evidence="14">
    <location>
        <begin position="6"/>
        <end position="38"/>
    </location>
</feature>
<dbReference type="PANTHER" id="PTHR36106:SF2">
    <property type="entry name" value="C4-DICARBOXYLATE TRANSPORTER DCUA"/>
    <property type="match status" value="1"/>
</dbReference>
<dbReference type="EMBL" id="CP067099">
    <property type="protein sequence ID" value="QQO61938.1"/>
    <property type="molecule type" value="Genomic_DNA"/>
</dbReference>
<name>A0ABX7ADE6_9GAMM</name>
<evidence type="ECO:0000256" key="6">
    <source>
        <dbReference type="ARBA" id="ARBA00022692"/>
    </source>
</evidence>
<evidence type="ECO:0000256" key="9">
    <source>
        <dbReference type="ARBA" id="ARBA00034237"/>
    </source>
</evidence>
<feature type="transmembrane region" description="Helical" evidence="14">
    <location>
        <begin position="133"/>
        <end position="157"/>
    </location>
</feature>
<accession>A0ABX7ADE6</accession>
<dbReference type="NCBIfam" id="NF009136">
    <property type="entry name" value="PRK12489.1"/>
    <property type="match status" value="1"/>
</dbReference>
<protein>
    <recommendedName>
        <fullName evidence="13">C4-dicarboxylate transporter</fullName>
    </recommendedName>
</protein>
<dbReference type="GeneID" id="92280472"/>
<evidence type="ECO:0000256" key="4">
    <source>
        <dbReference type="ARBA" id="ARBA00022475"/>
    </source>
</evidence>
<evidence type="ECO:0000256" key="1">
    <source>
        <dbReference type="ARBA" id="ARBA00004429"/>
    </source>
</evidence>
<organism evidence="15 16">
    <name type="scientific">Providencia manganoxydans</name>
    <dbReference type="NCBI Taxonomy" id="2923283"/>
    <lineage>
        <taxon>Bacteria</taxon>
        <taxon>Pseudomonadati</taxon>
        <taxon>Pseudomonadota</taxon>
        <taxon>Gammaproteobacteria</taxon>
        <taxon>Enterobacterales</taxon>
        <taxon>Morganellaceae</taxon>
        <taxon>Providencia</taxon>
    </lineage>
</organism>
<evidence type="ECO:0000256" key="10">
    <source>
        <dbReference type="ARBA" id="ARBA00034284"/>
    </source>
</evidence>
<evidence type="ECO:0000256" key="3">
    <source>
        <dbReference type="ARBA" id="ARBA00022448"/>
    </source>
</evidence>
<dbReference type="PANTHER" id="PTHR36106">
    <property type="entry name" value="ANAEROBIC C4-DICARBOXYLATE TRANSPORTER DCUB"/>
    <property type="match status" value="1"/>
</dbReference>
<feature type="transmembrane region" description="Helical" evidence="14">
    <location>
        <begin position="364"/>
        <end position="388"/>
    </location>
</feature>
<comment type="catalytic activity">
    <reaction evidence="10">
        <text>(S)-malate(in) + succinate(out) = (S)-malate(out) + succinate(in)</text>
        <dbReference type="Rhea" id="RHEA:29327"/>
        <dbReference type="ChEBI" id="CHEBI:15589"/>
        <dbReference type="ChEBI" id="CHEBI:30031"/>
    </reaction>
    <physiologicalReaction direction="right-to-left" evidence="10">
        <dbReference type="Rhea" id="RHEA:29329"/>
    </physiologicalReaction>
</comment>
<feature type="transmembrane region" description="Helical" evidence="14">
    <location>
        <begin position="234"/>
        <end position="250"/>
    </location>
</feature>
<feature type="transmembrane region" description="Helical" evidence="14">
    <location>
        <begin position="333"/>
        <end position="352"/>
    </location>
</feature>
<evidence type="ECO:0000256" key="5">
    <source>
        <dbReference type="ARBA" id="ARBA00022519"/>
    </source>
</evidence>
<comment type="catalytic activity">
    <reaction evidence="12">
        <text>fumarate(in) + L-aspartate(out) = fumarate(out) + L-aspartate(in)</text>
        <dbReference type="Rhea" id="RHEA:72459"/>
        <dbReference type="ChEBI" id="CHEBI:29806"/>
        <dbReference type="ChEBI" id="CHEBI:29991"/>
    </reaction>
    <physiologicalReaction direction="left-to-right" evidence="12">
        <dbReference type="Rhea" id="RHEA:72460"/>
    </physiologicalReaction>
</comment>
<dbReference type="Pfam" id="PF03605">
    <property type="entry name" value="DcuA_DcuB"/>
    <property type="match status" value="1"/>
</dbReference>
<feature type="transmembrane region" description="Helical" evidence="14">
    <location>
        <begin position="45"/>
        <end position="66"/>
    </location>
</feature>
<keyword evidence="4 13" id="KW-1003">Cell membrane</keyword>
<evidence type="ECO:0000256" key="7">
    <source>
        <dbReference type="ARBA" id="ARBA00022989"/>
    </source>
</evidence>
<dbReference type="RefSeq" id="WP_272581285.1">
    <property type="nucleotide sequence ID" value="NZ_CP067099.1"/>
</dbReference>
<proteinExistence type="inferred from homology"/>
<comment type="catalytic activity">
    <reaction evidence="11">
        <text>fumarate(in) + succinate(out) = fumarate(out) + succinate(in)</text>
        <dbReference type="Rhea" id="RHEA:29323"/>
        <dbReference type="ChEBI" id="CHEBI:29806"/>
        <dbReference type="ChEBI" id="CHEBI:30031"/>
    </reaction>
    <physiologicalReaction direction="right-to-left" evidence="11">
        <dbReference type="Rhea" id="RHEA:29325"/>
    </physiologicalReaction>
</comment>
<dbReference type="InterPro" id="IPR004668">
    <property type="entry name" value="Anaer_Dcu_memb_transpt"/>
</dbReference>
<feature type="transmembrane region" description="Helical" evidence="14">
    <location>
        <begin position="296"/>
        <end position="313"/>
    </location>
</feature>
<keyword evidence="16" id="KW-1185">Reference proteome</keyword>
<evidence type="ECO:0000313" key="16">
    <source>
        <dbReference type="Proteomes" id="UP000596157"/>
    </source>
</evidence>
<evidence type="ECO:0000256" key="2">
    <source>
        <dbReference type="ARBA" id="ARBA00006413"/>
    </source>
</evidence>
<dbReference type="NCBIfam" id="NF006927">
    <property type="entry name" value="PRK09412.1"/>
    <property type="match status" value="1"/>
</dbReference>
<reference evidence="16" key="1">
    <citation type="submission" date="2021-01" db="EMBL/GenBank/DDBJ databases">
        <title>Providencia vermicola LLDRA6, a soil-borne Mn(II)-oxidizing bacterium, exploits a strategy of superoxide production coupled to hydrogen peroxide consumption to generate Mn oxides, as revealed by transcriptional up-regulation of genes for phenylacetic acid catabolism.</title>
        <authorList>
            <person name="Chen S."/>
            <person name="Ding Z."/>
            <person name="Chen J."/>
            <person name="Luo J."/>
            <person name="Ruan X."/>
            <person name="Li Z."/>
            <person name="Liao F."/>
            <person name="He J."/>
            <person name="Li D."/>
        </authorList>
    </citation>
    <scope>NUCLEOTIDE SEQUENCE [LARGE SCALE GENOMIC DNA]</scope>
    <source>
        <strain evidence="16">LLDRA6</strain>
    </source>
</reference>
<comment type="similarity">
    <text evidence="2 13">Belongs to the DcuA/DcuB transporter (TC 2.A.13.1) family.</text>
</comment>
<dbReference type="Proteomes" id="UP000596157">
    <property type="component" value="Chromosome"/>
</dbReference>